<evidence type="ECO:0000313" key="3">
    <source>
        <dbReference type="Proteomes" id="UP000597762"/>
    </source>
</evidence>
<evidence type="ECO:0000256" key="1">
    <source>
        <dbReference type="SAM" id="MobiDB-lite"/>
    </source>
</evidence>
<dbReference type="EMBL" id="CAHIKZ030002146">
    <property type="protein sequence ID" value="CAE1281932.1"/>
    <property type="molecule type" value="Genomic_DNA"/>
</dbReference>
<sequence length="199" mass="23436">MRHKNERLLATQKNERLLVNLKRMRHKNECLLATQKKRTPSCEQTLYDSKQARRHPRLLLTDDQPQRLLSPKKRPQTTRASSCSPRSSPLWYSKKVSYQSVRKVCRKVGNDTASTLDTFNRLFESRFLRQVRACADYFSDHCQGGRRVSGDNKQVPSTDLRTYLLRRITGVWLQQHYEGGRPFDELRHSPIQRTYALTF</sequence>
<comment type="caution">
    <text evidence="2">The sequence shown here is derived from an EMBL/GenBank/DDBJ whole genome shotgun (WGS) entry which is preliminary data.</text>
</comment>
<proteinExistence type="predicted"/>
<reference evidence="2" key="1">
    <citation type="submission" date="2021-01" db="EMBL/GenBank/DDBJ databases">
        <authorList>
            <person name="Li R."/>
            <person name="Bekaert M."/>
        </authorList>
    </citation>
    <scope>NUCLEOTIDE SEQUENCE</scope>
    <source>
        <strain evidence="2">Farmed</strain>
    </source>
</reference>
<feature type="compositionally biased region" description="Polar residues" evidence="1">
    <location>
        <begin position="77"/>
        <end position="87"/>
    </location>
</feature>
<dbReference type="Proteomes" id="UP000597762">
    <property type="component" value="Unassembled WGS sequence"/>
</dbReference>
<gene>
    <name evidence="2" type="ORF">SPHA_43145</name>
</gene>
<name>A0A812CWW8_ACAPH</name>
<feature type="region of interest" description="Disordered" evidence="1">
    <location>
        <begin position="53"/>
        <end position="88"/>
    </location>
</feature>
<dbReference type="AlphaFoldDB" id="A0A812CWW8"/>
<protein>
    <submittedName>
        <fullName evidence="2">Uncharacterized protein</fullName>
    </submittedName>
</protein>
<evidence type="ECO:0000313" key="2">
    <source>
        <dbReference type="EMBL" id="CAE1281932.1"/>
    </source>
</evidence>
<keyword evidence="3" id="KW-1185">Reference proteome</keyword>
<accession>A0A812CWW8</accession>
<organism evidence="2 3">
    <name type="scientific">Acanthosepion pharaonis</name>
    <name type="common">Pharaoh cuttlefish</name>
    <name type="synonym">Sepia pharaonis</name>
    <dbReference type="NCBI Taxonomy" id="158019"/>
    <lineage>
        <taxon>Eukaryota</taxon>
        <taxon>Metazoa</taxon>
        <taxon>Spiralia</taxon>
        <taxon>Lophotrochozoa</taxon>
        <taxon>Mollusca</taxon>
        <taxon>Cephalopoda</taxon>
        <taxon>Coleoidea</taxon>
        <taxon>Decapodiformes</taxon>
        <taxon>Sepiida</taxon>
        <taxon>Sepiina</taxon>
        <taxon>Sepiidae</taxon>
        <taxon>Acanthosepion</taxon>
    </lineage>
</organism>